<reference evidence="3 5" key="1">
    <citation type="submission" date="2019-07" db="EMBL/GenBank/DDBJ databases">
        <title>De Novo Assembly of kiwifruit Actinidia rufa.</title>
        <authorList>
            <person name="Sugita-Konishi S."/>
            <person name="Sato K."/>
            <person name="Mori E."/>
            <person name="Abe Y."/>
            <person name="Kisaki G."/>
            <person name="Hamano K."/>
            <person name="Suezawa K."/>
            <person name="Otani M."/>
            <person name="Fukuda T."/>
            <person name="Manabe T."/>
            <person name="Gomi K."/>
            <person name="Tabuchi M."/>
            <person name="Akimitsu K."/>
            <person name="Kataoka I."/>
        </authorList>
    </citation>
    <scope>NUCLEOTIDE SEQUENCE [LARGE SCALE GENOMIC DNA]</scope>
    <source>
        <strain evidence="5">cv. Fuchu</strain>
        <strain evidence="3">Fuchu</strain>
    </source>
</reference>
<dbReference type="Gene3D" id="1.25.40.10">
    <property type="entry name" value="Tetratricopeptide repeat domain"/>
    <property type="match status" value="1"/>
</dbReference>
<dbReference type="GO" id="GO:0003723">
    <property type="term" value="F:RNA binding"/>
    <property type="evidence" value="ECO:0007669"/>
    <property type="project" value="InterPro"/>
</dbReference>
<organism evidence="3 5">
    <name type="scientific">Actinidia rufa</name>
    <dbReference type="NCBI Taxonomy" id="165716"/>
    <lineage>
        <taxon>Eukaryota</taxon>
        <taxon>Viridiplantae</taxon>
        <taxon>Streptophyta</taxon>
        <taxon>Embryophyta</taxon>
        <taxon>Tracheophyta</taxon>
        <taxon>Spermatophyta</taxon>
        <taxon>Magnoliopsida</taxon>
        <taxon>eudicotyledons</taxon>
        <taxon>Gunneridae</taxon>
        <taxon>Pentapetalae</taxon>
        <taxon>asterids</taxon>
        <taxon>Ericales</taxon>
        <taxon>Actinidiaceae</taxon>
        <taxon>Actinidia</taxon>
    </lineage>
</organism>
<keyword evidence="5" id="KW-1185">Reference proteome</keyword>
<dbReference type="EMBL" id="BJWL01000003">
    <property type="protein sequence ID" value="GFY83351.1"/>
    <property type="molecule type" value="Genomic_DNA"/>
</dbReference>
<dbReference type="AlphaFoldDB" id="A0A7J0EAB5"/>
<name>A0A7J0EAB5_9ERIC</name>
<gene>
    <name evidence="3" type="ORF">Acr_03g0000260</name>
    <name evidence="4" type="ORF">Acr_03g0001250</name>
</gene>
<evidence type="ECO:0000313" key="4">
    <source>
        <dbReference type="EMBL" id="GFY83351.1"/>
    </source>
</evidence>
<dbReference type="Pfam" id="PF01535">
    <property type="entry name" value="PPR"/>
    <property type="match status" value="1"/>
</dbReference>
<dbReference type="InterPro" id="IPR002885">
    <property type="entry name" value="PPR_rpt"/>
</dbReference>
<evidence type="ECO:0000256" key="1">
    <source>
        <dbReference type="ARBA" id="ARBA00022737"/>
    </source>
</evidence>
<evidence type="ECO:0000313" key="3">
    <source>
        <dbReference type="EMBL" id="GFY83252.1"/>
    </source>
</evidence>
<dbReference type="OrthoDB" id="185373at2759"/>
<accession>A0A7J0EAB5</accession>
<dbReference type="PANTHER" id="PTHR47926">
    <property type="entry name" value="PENTATRICOPEPTIDE REPEAT-CONTAINING PROTEIN"/>
    <property type="match status" value="1"/>
</dbReference>
<evidence type="ECO:0000256" key="2">
    <source>
        <dbReference type="PROSITE-ProRule" id="PRU00708"/>
    </source>
</evidence>
<dbReference type="InterPro" id="IPR046960">
    <property type="entry name" value="PPR_At4g14850-like_plant"/>
</dbReference>
<comment type="caution">
    <text evidence="3">The sequence shown here is derived from an EMBL/GenBank/DDBJ whole genome shotgun (WGS) entry which is preliminary data.</text>
</comment>
<sequence length="164" mass="18414">MNLTRPFSRLFNTFSETPQTQLISRNSVSSDAIKELHAHLIRTHQYTDPSSMSDVVRSYALSPASLCIAHLAFDEIERSSLLIWNFMIRGLSRIDRPIDAINMFDKMRGQGLAGDSLTLIFVLKAGARFSDIVCGNKGHIHALKLGFDSYLYVCNALIHARTEI</sequence>
<dbReference type="Proteomes" id="UP000585474">
    <property type="component" value="Unassembled WGS sequence"/>
</dbReference>
<feature type="repeat" description="PPR" evidence="2">
    <location>
        <begin position="80"/>
        <end position="114"/>
    </location>
</feature>
<evidence type="ECO:0000313" key="5">
    <source>
        <dbReference type="Proteomes" id="UP000585474"/>
    </source>
</evidence>
<dbReference type="NCBIfam" id="TIGR00756">
    <property type="entry name" value="PPR"/>
    <property type="match status" value="1"/>
</dbReference>
<keyword evidence="1" id="KW-0677">Repeat</keyword>
<proteinExistence type="predicted"/>
<dbReference type="InterPro" id="IPR011990">
    <property type="entry name" value="TPR-like_helical_dom_sf"/>
</dbReference>
<evidence type="ECO:0008006" key="6">
    <source>
        <dbReference type="Google" id="ProtNLM"/>
    </source>
</evidence>
<protein>
    <recommendedName>
        <fullName evidence="6">Pentatricopeptide repeat (PPR) superfamily protein</fullName>
    </recommendedName>
</protein>
<dbReference type="GO" id="GO:0009451">
    <property type="term" value="P:RNA modification"/>
    <property type="evidence" value="ECO:0007669"/>
    <property type="project" value="InterPro"/>
</dbReference>
<dbReference type="EMBL" id="BJWL01000003">
    <property type="protein sequence ID" value="GFY83252.1"/>
    <property type="molecule type" value="Genomic_DNA"/>
</dbReference>
<dbReference type="PROSITE" id="PS51375">
    <property type="entry name" value="PPR"/>
    <property type="match status" value="1"/>
</dbReference>
<dbReference type="PANTHER" id="PTHR47926:SF359">
    <property type="entry name" value="PENTACOTRIPEPTIDE-REPEAT REGION OF PRORP DOMAIN-CONTAINING PROTEIN"/>
    <property type="match status" value="1"/>
</dbReference>